<gene>
    <name evidence="1" type="ORF">AJ79_00203</name>
</gene>
<dbReference type="AlphaFoldDB" id="A0A2B7YC62"/>
<dbReference type="Proteomes" id="UP000223968">
    <property type="component" value="Unassembled WGS sequence"/>
</dbReference>
<comment type="caution">
    <text evidence="1">The sequence shown here is derived from an EMBL/GenBank/DDBJ whole genome shotgun (WGS) entry which is preliminary data.</text>
</comment>
<reference evidence="1 2" key="1">
    <citation type="submission" date="2017-10" db="EMBL/GenBank/DDBJ databases">
        <title>Comparative genomics in systemic dimorphic fungi from Ajellomycetaceae.</title>
        <authorList>
            <person name="Munoz J.F."/>
            <person name="Mcewen J.G."/>
            <person name="Clay O.K."/>
            <person name="Cuomo C.A."/>
        </authorList>
    </citation>
    <scope>NUCLEOTIDE SEQUENCE [LARGE SCALE GENOMIC DNA]</scope>
    <source>
        <strain evidence="1 2">UAMH5409</strain>
    </source>
</reference>
<dbReference type="Gene3D" id="3.30.70.100">
    <property type="match status" value="1"/>
</dbReference>
<sequence>MPPTSAMPTQMFIFPIKEKAETNNPSTREGRIWSRVLDIFQGWEGFHRLYWGIHVEEPEYTEIHVVRDTVHQHYSFLASKEWQEVLQLLEPIFHQDPSLCTVRHALISDFTPNPKALGKGAPFTGTAIYLISDTDGWEKAWALWTTIVPNVPGCMGVTGGWMVEPVEGEEILCTSGGKDFRKKGVILQLHNHGFREYGHVAFTNSRSKREANL</sequence>
<dbReference type="OrthoDB" id="3830579at2759"/>
<name>A0A2B7YC62_9EURO</name>
<accession>A0A2B7YC62</accession>
<proteinExistence type="predicted"/>
<protein>
    <submittedName>
        <fullName evidence="1">Uncharacterized protein</fullName>
    </submittedName>
</protein>
<evidence type="ECO:0000313" key="2">
    <source>
        <dbReference type="Proteomes" id="UP000223968"/>
    </source>
</evidence>
<organism evidence="1 2">
    <name type="scientific">Helicocarpus griseus UAMH5409</name>
    <dbReference type="NCBI Taxonomy" id="1447875"/>
    <lineage>
        <taxon>Eukaryota</taxon>
        <taxon>Fungi</taxon>
        <taxon>Dikarya</taxon>
        <taxon>Ascomycota</taxon>
        <taxon>Pezizomycotina</taxon>
        <taxon>Eurotiomycetes</taxon>
        <taxon>Eurotiomycetidae</taxon>
        <taxon>Onygenales</taxon>
        <taxon>Ajellomycetaceae</taxon>
        <taxon>Helicocarpus</taxon>
    </lineage>
</organism>
<evidence type="ECO:0000313" key="1">
    <source>
        <dbReference type="EMBL" id="PGH18790.1"/>
    </source>
</evidence>
<keyword evidence="2" id="KW-1185">Reference proteome</keyword>
<dbReference type="EMBL" id="PDNB01000002">
    <property type="protein sequence ID" value="PGH18790.1"/>
    <property type="molecule type" value="Genomic_DNA"/>
</dbReference>